<dbReference type="EMBL" id="JACAZI010000012">
    <property type="protein sequence ID" value="KAF7347684.1"/>
    <property type="molecule type" value="Genomic_DNA"/>
</dbReference>
<dbReference type="GO" id="GO:0016020">
    <property type="term" value="C:membrane"/>
    <property type="evidence" value="ECO:0007669"/>
    <property type="project" value="UniProtKB-SubCell"/>
</dbReference>
<protein>
    <submittedName>
        <fullName evidence="7">Uncharacterized protein</fullName>
    </submittedName>
</protein>
<dbReference type="GO" id="GO:0006890">
    <property type="term" value="P:retrograde vesicle-mediated transport, Golgi to endoplasmic reticulum"/>
    <property type="evidence" value="ECO:0007669"/>
    <property type="project" value="InterPro"/>
</dbReference>
<keyword evidence="8" id="KW-1185">Reference proteome</keyword>
<comment type="subcellular location">
    <subcellularLocation>
        <location evidence="1">Membrane</location>
        <topology evidence="1">Multi-pass membrane protein</topology>
    </subcellularLocation>
</comment>
<gene>
    <name evidence="7" type="ORF">MVEN_01525500</name>
</gene>
<reference evidence="7" key="1">
    <citation type="submission" date="2020-05" db="EMBL/GenBank/DDBJ databases">
        <title>Mycena genomes resolve the evolution of fungal bioluminescence.</title>
        <authorList>
            <person name="Tsai I.J."/>
        </authorList>
    </citation>
    <scope>NUCLEOTIDE SEQUENCE</scope>
    <source>
        <strain evidence="7">CCC161011</strain>
    </source>
</reference>
<keyword evidence="4 6" id="KW-0472">Membrane</keyword>
<evidence type="ECO:0000256" key="4">
    <source>
        <dbReference type="ARBA" id="ARBA00023136"/>
    </source>
</evidence>
<feature type="transmembrane region" description="Helical" evidence="6">
    <location>
        <begin position="135"/>
        <end position="153"/>
    </location>
</feature>
<evidence type="ECO:0000256" key="3">
    <source>
        <dbReference type="ARBA" id="ARBA00022989"/>
    </source>
</evidence>
<dbReference type="InterPro" id="IPR013861">
    <property type="entry name" value="TMEM115/Pdh1/Rbl19"/>
</dbReference>
<dbReference type="AlphaFoldDB" id="A0A8H6XVV2"/>
<feature type="region of interest" description="Disordered" evidence="5">
    <location>
        <begin position="610"/>
        <end position="643"/>
    </location>
</feature>
<dbReference type="PANTHER" id="PTHR13377:SF3">
    <property type="entry name" value="TRANSMEMBRANE PROTEIN 115"/>
    <property type="match status" value="1"/>
</dbReference>
<keyword evidence="2 6" id="KW-0812">Transmembrane</keyword>
<evidence type="ECO:0000256" key="6">
    <source>
        <dbReference type="SAM" id="Phobius"/>
    </source>
</evidence>
<evidence type="ECO:0000256" key="5">
    <source>
        <dbReference type="SAM" id="MobiDB-lite"/>
    </source>
</evidence>
<evidence type="ECO:0000256" key="1">
    <source>
        <dbReference type="ARBA" id="ARBA00004141"/>
    </source>
</evidence>
<dbReference type="Pfam" id="PF08700">
    <property type="entry name" value="VPS51_Exo84_N"/>
    <property type="match status" value="1"/>
</dbReference>
<keyword evidence="3 6" id="KW-1133">Transmembrane helix</keyword>
<feature type="compositionally biased region" description="Low complexity" evidence="5">
    <location>
        <begin position="350"/>
        <end position="363"/>
    </location>
</feature>
<feature type="transmembrane region" description="Helical" evidence="6">
    <location>
        <begin position="174"/>
        <end position="205"/>
    </location>
</feature>
<dbReference type="Proteomes" id="UP000620124">
    <property type="component" value="Unassembled WGS sequence"/>
</dbReference>
<feature type="compositionally biased region" description="Polar residues" evidence="5">
    <location>
        <begin position="340"/>
        <end position="349"/>
    </location>
</feature>
<comment type="caution">
    <text evidence="7">The sequence shown here is derived from an EMBL/GenBank/DDBJ whole genome shotgun (WGS) entry which is preliminary data.</text>
</comment>
<proteinExistence type="predicted"/>
<organism evidence="7 8">
    <name type="scientific">Mycena venus</name>
    <dbReference type="NCBI Taxonomy" id="2733690"/>
    <lineage>
        <taxon>Eukaryota</taxon>
        <taxon>Fungi</taxon>
        <taxon>Dikarya</taxon>
        <taxon>Basidiomycota</taxon>
        <taxon>Agaricomycotina</taxon>
        <taxon>Agaricomycetes</taxon>
        <taxon>Agaricomycetidae</taxon>
        <taxon>Agaricales</taxon>
        <taxon>Marasmiineae</taxon>
        <taxon>Mycenaceae</taxon>
        <taxon>Mycena</taxon>
    </lineage>
</organism>
<dbReference type="GO" id="GO:0005794">
    <property type="term" value="C:Golgi apparatus"/>
    <property type="evidence" value="ECO:0007669"/>
    <property type="project" value="TreeGrafter"/>
</dbReference>
<feature type="transmembrane region" description="Helical" evidence="6">
    <location>
        <begin position="100"/>
        <end position="123"/>
    </location>
</feature>
<feature type="region of interest" description="Disordered" evidence="5">
    <location>
        <begin position="301"/>
        <end position="373"/>
    </location>
</feature>
<dbReference type="SUPFAM" id="SSF144091">
    <property type="entry name" value="Rhomboid-like"/>
    <property type="match status" value="1"/>
</dbReference>
<dbReference type="Gene3D" id="1.20.1540.10">
    <property type="entry name" value="Rhomboid-like"/>
    <property type="match status" value="1"/>
</dbReference>
<name>A0A8H6XVV2_9AGAR</name>
<feature type="compositionally biased region" description="Pro residues" evidence="5">
    <location>
        <begin position="309"/>
        <end position="332"/>
    </location>
</feature>
<dbReference type="SMART" id="SM01160">
    <property type="entry name" value="DUF1751"/>
    <property type="match status" value="1"/>
</dbReference>
<dbReference type="Pfam" id="PF08551">
    <property type="entry name" value="DUF1751"/>
    <property type="match status" value="1"/>
</dbReference>
<evidence type="ECO:0000313" key="7">
    <source>
        <dbReference type="EMBL" id="KAF7347684.1"/>
    </source>
</evidence>
<feature type="transmembrane region" description="Helical" evidence="6">
    <location>
        <begin position="20"/>
        <end position="37"/>
    </location>
</feature>
<sequence length="1159" mass="127889">MAVLPSPLLFIASIPPVTRGFTAATVVSSLFYAWLIWTGTTPDAPYLTVVPGSSLFYPWTFVTSVFVETSIFELILSLLTVPPSLRYLERVWGSIETLKFIAVSVGFSNIIAFGFNWIEFMFTKNADLFLYGMQYHGQMALQIAILVAFTQLIPEHQVQLFGVLKARVKTLPMAYLTLSTVLTFLGFQCPWIIIQFGWFVGWIYLRFYKKNTGDSVGGDSYGDRSETFSLVSWFPPFLHYPLGLLGNTVYSVATRLHLIPTSSTDIESGLYNQVPGSARAEAERRRAMALKALDQRLANTAAPPAVNSPSPPKPPRAPPPAAAAAPSSPPGAPRAERTKSQMASKPYNSPTTAPEAPAPARRPSVSKFPTDVSELDPDELFTKYTVAEVKFAQQKLRADADAKQEELRLMVGERYRDLLQASTSIIDIARSSKRVIEALQETKDAILAQDEPPMPQRTTSGHGGGDAHLHTLQLLSAHLKLLLDAPEYLWRLIERKKYFTAAWLFLLARVVHRALVRDDEQDEETWSAQGLDVLEQFPLAQRQWEAVSQFRSQIIHKATLSLREYATSAEDACAALLTLHLLDSRPLTETLSVFLSQRSKTLLAMLSRTAEHSPISPLGPSLSRRANGHIPEKRPAPPSTRKTSIREVKEATQAALDAMVKTLTTSRSIFEEAESKHSMIGAVLEYIQSDSTSPDPKALPSELQMTTQNLLATLPSSTHFLLLPPALRSYKPYVDLSSSSSLIEQAHFSRVLDEWFQTSNKTLQVAASKWFSDLHTVAEVWTLRSSIRQWIDASGLKPNETTTLKSIFDGAAQQRALNIWKLALSNAEDAFQLQLAAATASLRDVPREQRKDTSPVEFLFTAPPLPVFPGLGPVDSSFQKYKASLRRQLLGRTSLLDSVLATLESCARSLQRDLSIVLGGDDEEARGVIAQLSEQYRPNAEALCTGVLDTLSSAEKQDAEDSELTIDSLVFVGHVADELGSTSPFVSDIGGGAEVVKGKHLRSSDSRAVKGDQTLKPDKTLRLFINEWVGEGWKQNGLQALCDIAFLRRLADLRTPEWEDVCQLLDSKAQQHREQQDSSSPLANGWNNGAADYLARTQILFAGLLPPQSPIRTLDNTADKLAPLLPWGSPTLDQQFQPAVELAKASSRFGLLLVGTSAR</sequence>
<evidence type="ECO:0000256" key="2">
    <source>
        <dbReference type="ARBA" id="ARBA00022692"/>
    </source>
</evidence>
<accession>A0A8H6XVV2</accession>
<dbReference type="PANTHER" id="PTHR13377">
    <property type="entry name" value="PLACENTAL PROTEIN 6"/>
    <property type="match status" value="1"/>
</dbReference>
<feature type="transmembrane region" description="Helical" evidence="6">
    <location>
        <begin position="57"/>
        <end position="79"/>
    </location>
</feature>
<evidence type="ECO:0000313" key="8">
    <source>
        <dbReference type="Proteomes" id="UP000620124"/>
    </source>
</evidence>
<dbReference type="InterPro" id="IPR035952">
    <property type="entry name" value="Rhomboid-like_sf"/>
</dbReference>
<dbReference type="FunFam" id="1.20.1540.10:FF:000004">
    <property type="entry name" value="Transmembrane protein 115"/>
    <property type="match status" value="1"/>
</dbReference>
<dbReference type="OrthoDB" id="46189at2759"/>